<protein>
    <recommendedName>
        <fullName evidence="3">RING-type domain-containing protein</fullName>
    </recommendedName>
</protein>
<keyword evidence="5" id="KW-1185">Reference proteome</keyword>
<organism evidence="4 5">
    <name type="scientific">Rhodocollybia butyracea</name>
    <dbReference type="NCBI Taxonomy" id="206335"/>
    <lineage>
        <taxon>Eukaryota</taxon>
        <taxon>Fungi</taxon>
        <taxon>Dikarya</taxon>
        <taxon>Basidiomycota</taxon>
        <taxon>Agaricomycotina</taxon>
        <taxon>Agaricomycetes</taxon>
        <taxon>Agaricomycetidae</taxon>
        <taxon>Agaricales</taxon>
        <taxon>Marasmiineae</taxon>
        <taxon>Omphalotaceae</taxon>
        <taxon>Rhodocollybia</taxon>
    </lineage>
</organism>
<evidence type="ECO:0000256" key="1">
    <source>
        <dbReference type="PROSITE-ProRule" id="PRU00175"/>
    </source>
</evidence>
<gene>
    <name evidence="4" type="ORF">BDP27DRAFT_1374174</name>
</gene>
<dbReference type="Gene3D" id="2.40.50.40">
    <property type="match status" value="1"/>
</dbReference>
<evidence type="ECO:0000259" key="3">
    <source>
        <dbReference type="PROSITE" id="PS50089"/>
    </source>
</evidence>
<dbReference type="InterPro" id="IPR001841">
    <property type="entry name" value="Znf_RING"/>
</dbReference>
<feature type="region of interest" description="Disordered" evidence="2">
    <location>
        <begin position="84"/>
        <end position="105"/>
    </location>
</feature>
<dbReference type="PROSITE" id="PS50089">
    <property type="entry name" value="ZF_RING_2"/>
    <property type="match status" value="1"/>
</dbReference>
<proteinExistence type="predicted"/>
<feature type="domain" description="RING-type" evidence="3">
    <location>
        <begin position="207"/>
        <end position="257"/>
    </location>
</feature>
<dbReference type="EMBL" id="JADNRY010000528">
    <property type="protein sequence ID" value="KAF9044492.1"/>
    <property type="molecule type" value="Genomic_DNA"/>
</dbReference>
<dbReference type="GO" id="GO:0008270">
    <property type="term" value="F:zinc ion binding"/>
    <property type="evidence" value="ECO:0007669"/>
    <property type="project" value="UniProtKB-KW"/>
</dbReference>
<evidence type="ECO:0000313" key="4">
    <source>
        <dbReference type="EMBL" id="KAF9044492.1"/>
    </source>
</evidence>
<dbReference type="SUPFAM" id="SSF54160">
    <property type="entry name" value="Chromo domain-like"/>
    <property type="match status" value="1"/>
</dbReference>
<reference evidence="4" key="1">
    <citation type="submission" date="2020-11" db="EMBL/GenBank/DDBJ databases">
        <authorList>
            <consortium name="DOE Joint Genome Institute"/>
            <person name="Ahrendt S."/>
            <person name="Riley R."/>
            <person name="Andreopoulos W."/>
            <person name="Labutti K."/>
            <person name="Pangilinan J."/>
            <person name="Ruiz-Duenas F.J."/>
            <person name="Barrasa J.M."/>
            <person name="Sanchez-Garcia M."/>
            <person name="Camarero S."/>
            <person name="Miyauchi S."/>
            <person name="Serrano A."/>
            <person name="Linde D."/>
            <person name="Babiker R."/>
            <person name="Drula E."/>
            <person name="Ayuso-Fernandez I."/>
            <person name="Pacheco R."/>
            <person name="Padilla G."/>
            <person name="Ferreira P."/>
            <person name="Barriuso J."/>
            <person name="Kellner H."/>
            <person name="Castanera R."/>
            <person name="Alfaro M."/>
            <person name="Ramirez L."/>
            <person name="Pisabarro A.G."/>
            <person name="Kuo A."/>
            <person name="Tritt A."/>
            <person name="Lipzen A."/>
            <person name="He G."/>
            <person name="Yan M."/>
            <person name="Ng V."/>
            <person name="Cullen D."/>
            <person name="Martin F."/>
            <person name="Rosso M.-N."/>
            <person name="Henrissat B."/>
            <person name="Hibbett D."/>
            <person name="Martinez A.T."/>
            <person name="Grigoriev I.V."/>
        </authorList>
    </citation>
    <scope>NUCLEOTIDE SEQUENCE</scope>
    <source>
        <strain evidence="4">AH 40177</strain>
    </source>
</reference>
<evidence type="ECO:0000256" key="2">
    <source>
        <dbReference type="SAM" id="MobiDB-lite"/>
    </source>
</evidence>
<evidence type="ECO:0000313" key="5">
    <source>
        <dbReference type="Proteomes" id="UP000772434"/>
    </source>
</evidence>
<dbReference type="AlphaFoldDB" id="A0A9P5TWV2"/>
<dbReference type="InterPro" id="IPR016197">
    <property type="entry name" value="Chromo-like_dom_sf"/>
</dbReference>
<dbReference type="OrthoDB" id="3059835at2759"/>
<dbReference type="SUPFAM" id="SSF57850">
    <property type="entry name" value="RING/U-box"/>
    <property type="match status" value="1"/>
</dbReference>
<comment type="caution">
    <text evidence="4">The sequence shown here is derived from an EMBL/GenBank/DDBJ whole genome shotgun (WGS) entry which is preliminary data.</text>
</comment>
<keyword evidence="1" id="KW-0862">Zinc</keyword>
<dbReference type="CDD" id="cd00024">
    <property type="entry name" value="CD_CSD"/>
    <property type="match status" value="1"/>
</dbReference>
<sequence length="313" mass="35594">MDTHDQYEVGFIRKTVKYADGRRVYQVHWKGWRTADETYEDATSLAQAGNSVTEFWVALTPKQIFGGQGPSEVEAKKMFIKSKLKEDRKSRNQVPDPGPSDPLPYMISSPPSLSPITPVADAPDANPIQDGPVFSEVIIVDPQVLWLPPDRIGLDLNDHQTLYKLISPAQAVCNSLGSVRLQGHDFFLHLKKDRKDFAQDWYLTERCIICSDDNASIRGIMTCSGRAKGYCAECIVTLLRNSRAENLTGRIQCPCCRQDGYLVAIEWIFIHNRETRSKSKKEAKKIRERAKKLYRKKLRQDDLEEGEIPESHI</sequence>
<dbReference type="Proteomes" id="UP000772434">
    <property type="component" value="Unassembled WGS sequence"/>
</dbReference>
<keyword evidence="1" id="KW-0863">Zinc-finger</keyword>
<keyword evidence="1" id="KW-0479">Metal-binding</keyword>
<name>A0A9P5TWV2_9AGAR</name>
<accession>A0A9P5TWV2</accession>